<proteinExistence type="predicted"/>
<organism evidence="1">
    <name type="scientific">Anopheles darlingi</name>
    <name type="common">Mosquito</name>
    <dbReference type="NCBI Taxonomy" id="43151"/>
    <lineage>
        <taxon>Eukaryota</taxon>
        <taxon>Metazoa</taxon>
        <taxon>Ecdysozoa</taxon>
        <taxon>Arthropoda</taxon>
        <taxon>Hexapoda</taxon>
        <taxon>Insecta</taxon>
        <taxon>Pterygota</taxon>
        <taxon>Neoptera</taxon>
        <taxon>Endopterygota</taxon>
        <taxon>Diptera</taxon>
        <taxon>Nematocera</taxon>
        <taxon>Culicoidea</taxon>
        <taxon>Culicidae</taxon>
        <taxon>Anophelinae</taxon>
        <taxon>Anopheles</taxon>
    </lineage>
</organism>
<sequence length="89" mass="9413">MASIFAWASVPCTNAAYSSLGYAGKSLTYLASPDVCSKPSIFGISLLSGQFSLIVSNFWDPDDRGRSRTAAPDLNWSLTDSGATLSTNL</sequence>
<accession>A0A2M4DKV1</accession>
<reference evidence="1" key="1">
    <citation type="submission" date="2018-01" db="EMBL/GenBank/DDBJ databases">
        <title>An insight into the sialome of Amazonian anophelines.</title>
        <authorList>
            <person name="Ribeiro J.M."/>
            <person name="Scarpassa V."/>
            <person name="Calvo E."/>
        </authorList>
    </citation>
    <scope>NUCLEOTIDE SEQUENCE</scope>
</reference>
<evidence type="ECO:0000313" key="1">
    <source>
        <dbReference type="EMBL" id="MBW78190.1"/>
    </source>
</evidence>
<protein>
    <submittedName>
        <fullName evidence="1">Putative secreted protein</fullName>
    </submittedName>
</protein>
<dbReference type="EMBL" id="GGFL01014012">
    <property type="protein sequence ID" value="MBW78190.1"/>
    <property type="molecule type" value="Transcribed_RNA"/>
</dbReference>
<dbReference type="AlphaFoldDB" id="A0A2M4DKV1"/>
<name>A0A2M4DKV1_ANODA</name>